<dbReference type="EMBL" id="JBBPBM010000086">
    <property type="protein sequence ID" value="KAK8510386.1"/>
    <property type="molecule type" value="Genomic_DNA"/>
</dbReference>
<protein>
    <submittedName>
        <fullName evidence="1">Uncharacterized protein</fullName>
    </submittedName>
</protein>
<sequence>MLPLSRLLYRGKCTRQQHYEAFKERENASRQAAAVSRLNNLHNLLALLIGMCIEWMHLKAEKWAQDLNILGHKF</sequence>
<gene>
    <name evidence="1" type="ORF">V6N12_011755</name>
</gene>
<evidence type="ECO:0000313" key="2">
    <source>
        <dbReference type="Proteomes" id="UP001472677"/>
    </source>
</evidence>
<accession>A0ABR2BTK4</accession>
<name>A0ABR2BTK4_9ROSI</name>
<dbReference type="Proteomes" id="UP001472677">
    <property type="component" value="Unassembled WGS sequence"/>
</dbReference>
<keyword evidence="2" id="KW-1185">Reference proteome</keyword>
<reference evidence="1 2" key="1">
    <citation type="journal article" date="2024" name="G3 (Bethesda)">
        <title>Genome assembly of Hibiscus sabdariffa L. provides insights into metabolisms of medicinal natural products.</title>
        <authorList>
            <person name="Kim T."/>
        </authorList>
    </citation>
    <scope>NUCLEOTIDE SEQUENCE [LARGE SCALE GENOMIC DNA]</scope>
    <source>
        <strain evidence="1">TK-2024</strain>
        <tissue evidence="1">Old leaves</tissue>
    </source>
</reference>
<proteinExistence type="predicted"/>
<evidence type="ECO:0000313" key="1">
    <source>
        <dbReference type="EMBL" id="KAK8510386.1"/>
    </source>
</evidence>
<comment type="caution">
    <text evidence="1">The sequence shown here is derived from an EMBL/GenBank/DDBJ whole genome shotgun (WGS) entry which is preliminary data.</text>
</comment>
<organism evidence="1 2">
    <name type="scientific">Hibiscus sabdariffa</name>
    <name type="common">roselle</name>
    <dbReference type="NCBI Taxonomy" id="183260"/>
    <lineage>
        <taxon>Eukaryota</taxon>
        <taxon>Viridiplantae</taxon>
        <taxon>Streptophyta</taxon>
        <taxon>Embryophyta</taxon>
        <taxon>Tracheophyta</taxon>
        <taxon>Spermatophyta</taxon>
        <taxon>Magnoliopsida</taxon>
        <taxon>eudicotyledons</taxon>
        <taxon>Gunneridae</taxon>
        <taxon>Pentapetalae</taxon>
        <taxon>rosids</taxon>
        <taxon>malvids</taxon>
        <taxon>Malvales</taxon>
        <taxon>Malvaceae</taxon>
        <taxon>Malvoideae</taxon>
        <taxon>Hibiscus</taxon>
    </lineage>
</organism>